<dbReference type="EMBL" id="QGDO01000021">
    <property type="protein sequence ID" value="PWJ32680.1"/>
    <property type="molecule type" value="Genomic_DNA"/>
</dbReference>
<accession>A0A315YVQ8</accession>
<organism evidence="1 2">
    <name type="scientific">Sediminitomix flava</name>
    <dbReference type="NCBI Taxonomy" id="379075"/>
    <lineage>
        <taxon>Bacteria</taxon>
        <taxon>Pseudomonadati</taxon>
        <taxon>Bacteroidota</taxon>
        <taxon>Cytophagia</taxon>
        <taxon>Cytophagales</taxon>
        <taxon>Flammeovirgaceae</taxon>
        <taxon>Sediminitomix</taxon>
    </lineage>
</organism>
<gene>
    <name evidence="1" type="ORF">BC781_1211</name>
</gene>
<protein>
    <submittedName>
        <fullName evidence="1">Uncharacterized protein</fullName>
    </submittedName>
</protein>
<dbReference type="InterPro" id="IPR035944">
    <property type="entry name" value="YfbM-like_sf"/>
</dbReference>
<sequence length="168" mass="20438">MGMINEFFVVPDELIKKRIKEEFDIYDYIQKELILFHEYKDLPFWRDGISFGTNKGWNATQEILNQLDQSEDKILKRITYDDNKFLSNQFFKLNSDVDKIWEYLKRISIAEFHNFLEDEINRKKIEEKEGYRMHWVNNQSAMVENFMEILNAYYNAVKRKEGIINELE</sequence>
<evidence type="ECO:0000313" key="1">
    <source>
        <dbReference type="EMBL" id="PWJ32680.1"/>
    </source>
</evidence>
<keyword evidence="2" id="KW-1185">Reference proteome</keyword>
<reference evidence="1 2" key="1">
    <citation type="submission" date="2018-03" db="EMBL/GenBank/DDBJ databases">
        <title>Genomic Encyclopedia of Archaeal and Bacterial Type Strains, Phase II (KMG-II): from individual species to whole genera.</title>
        <authorList>
            <person name="Goeker M."/>
        </authorList>
    </citation>
    <scope>NUCLEOTIDE SEQUENCE [LARGE SCALE GENOMIC DNA]</scope>
    <source>
        <strain evidence="1 2">DSM 28229</strain>
    </source>
</reference>
<dbReference type="RefSeq" id="WP_109623302.1">
    <property type="nucleotide sequence ID" value="NZ_QGDO01000021.1"/>
</dbReference>
<dbReference type="Proteomes" id="UP000245535">
    <property type="component" value="Unassembled WGS sequence"/>
</dbReference>
<evidence type="ECO:0000313" key="2">
    <source>
        <dbReference type="Proteomes" id="UP000245535"/>
    </source>
</evidence>
<comment type="caution">
    <text evidence="1">The sequence shown here is derived from an EMBL/GenBank/DDBJ whole genome shotgun (WGS) entry which is preliminary data.</text>
</comment>
<dbReference type="Gene3D" id="3.40.1760.10">
    <property type="entry name" value="YfbM-like super family"/>
    <property type="match status" value="1"/>
</dbReference>
<dbReference type="AlphaFoldDB" id="A0A315YVQ8"/>
<proteinExistence type="predicted"/>
<name>A0A315YVQ8_SEDFL</name>